<dbReference type="Pfam" id="PF01471">
    <property type="entry name" value="PG_binding_1"/>
    <property type="match status" value="1"/>
</dbReference>
<evidence type="ECO:0000259" key="1">
    <source>
        <dbReference type="Pfam" id="PF01471"/>
    </source>
</evidence>
<name>A0ABN3Y9D8_9ACTN</name>
<proteinExistence type="predicted"/>
<comment type="caution">
    <text evidence="2">The sequence shown here is derived from an EMBL/GenBank/DDBJ whole genome shotgun (WGS) entry which is preliminary data.</text>
</comment>
<dbReference type="Proteomes" id="UP001499930">
    <property type="component" value="Unassembled WGS sequence"/>
</dbReference>
<dbReference type="Gene3D" id="1.10.101.10">
    <property type="entry name" value="PGBD-like superfamily/PGBD"/>
    <property type="match status" value="1"/>
</dbReference>
<dbReference type="Gene3D" id="2.40.420.20">
    <property type="match status" value="1"/>
</dbReference>
<dbReference type="InterPro" id="IPR036365">
    <property type="entry name" value="PGBD-like_sf"/>
</dbReference>
<sequence length="354" mass="37363">MLVVVVAGAATVTLWRVTTHRPAPGDPSPQVRTATAAVTRGTVTERIQIGGTLTFDGSCTVVHQGAPGVLTTLPAPGDVVARGERLYSVDARPVRLLYGTTPAYRDLGPATTDGADVRQLERNLVALGMDPGRDIVVDARFTWATSAAVRRWQASWGLPAWRRDGRLAMGEVVFLPGRLRVRQVRATPASTIRPDTPVLGATSTRQVITARIGADRRRLVRARDRVHISMTGAEPLRGTVLRIGRVATAAPRNDSAQGGEAPATVTVVVGVRPPRGGPVLDQAPVRLGITTATREDVLMVPVTALLARPGGGYQVRLADGRLAGVEPGLFDDSAGTVEVTGALRPGDRVEVPSP</sequence>
<dbReference type="InterPro" id="IPR036366">
    <property type="entry name" value="PGBDSf"/>
</dbReference>
<gene>
    <name evidence="2" type="ORF">GCM10017559_47090</name>
</gene>
<dbReference type="EMBL" id="BAAAWD010000013">
    <property type="protein sequence ID" value="GAA3017745.1"/>
    <property type="molecule type" value="Genomic_DNA"/>
</dbReference>
<dbReference type="InterPro" id="IPR002477">
    <property type="entry name" value="Peptidoglycan-bd-like"/>
</dbReference>
<keyword evidence="3" id="KW-1185">Reference proteome</keyword>
<organism evidence="2 3">
    <name type="scientific">Streptosporangium longisporum</name>
    <dbReference type="NCBI Taxonomy" id="46187"/>
    <lineage>
        <taxon>Bacteria</taxon>
        <taxon>Bacillati</taxon>
        <taxon>Actinomycetota</taxon>
        <taxon>Actinomycetes</taxon>
        <taxon>Streptosporangiales</taxon>
        <taxon>Streptosporangiaceae</taxon>
        <taxon>Streptosporangium</taxon>
    </lineage>
</organism>
<protein>
    <submittedName>
        <fullName evidence="2">Peptidoglycan-binding protein</fullName>
    </submittedName>
</protein>
<feature type="domain" description="Peptidoglycan binding-like" evidence="1">
    <location>
        <begin position="114"/>
        <end position="160"/>
    </location>
</feature>
<accession>A0ABN3Y9D8</accession>
<evidence type="ECO:0000313" key="3">
    <source>
        <dbReference type="Proteomes" id="UP001499930"/>
    </source>
</evidence>
<reference evidence="2 3" key="1">
    <citation type="journal article" date="2019" name="Int. J. Syst. Evol. Microbiol.">
        <title>The Global Catalogue of Microorganisms (GCM) 10K type strain sequencing project: providing services to taxonomists for standard genome sequencing and annotation.</title>
        <authorList>
            <consortium name="The Broad Institute Genomics Platform"/>
            <consortium name="The Broad Institute Genome Sequencing Center for Infectious Disease"/>
            <person name="Wu L."/>
            <person name="Ma J."/>
        </authorList>
    </citation>
    <scope>NUCLEOTIDE SEQUENCE [LARGE SCALE GENOMIC DNA]</scope>
    <source>
        <strain evidence="2 3">JCM 3106</strain>
    </source>
</reference>
<evidence type="ECO:0000313" key="2">
    <source>
        <dbReference type="EMBL" id="GAA3017745.1"/>
    </source>
</evidence>
<dbReference type="SUPFAM" id="SSF47090">
    <property type="entry name" value="PGBD-like"/>
    <property type="match status" value="1"/>
</dbReference>